<keyword evidence="1" id="KW-1133">Transmembrane helix</keyword>
<dbReference type="RefSeq" id="XP_003294291.1">
    <property type="nucleotide sequence ID" value="XM_003294243.1"/>
</dbReference>
<keyword evidence="1" id="KW-0812">Transmembrane</keyword>
<dbReference type="eggNOG" id="ENOG502RIH0">
    <property type="taxonomic scope" value="Eukaryota"/>
</dbReference>
<dbReference type="AlphaFoldDB" id="F1A3P9"/>
<reference evidence="3" key="1">
    <citation type="journal article" date="2011" name="Genome Biol.">
        <title>Comparative genomics of the social amoebae Dictyostelium discoideum and Dictyostelium purpureum.</title>
        <authorList>
            <consortium name="US DOE Joint Genome Institute (JGI-PGF)"/>
            <person name="Sucgang R."/>
            <person name="Kuo A."/>
            <person name="Tian X."/>
            <person name="Salerno W."/>
            <person name="Parikh A."/>
            <person name="Feasley C.L."/>
            <person name="Dalin E."/>
            <person name="Tu H."/>
            <person name="Huang E."/>
            <person name="Barry K."/>
            <person name="Lindquist E."/>
            <person name="Shapiro H."/>
            <person name="Bruce D."/>
            <person name="Schmutz J."/>
            <person name="Salamov A."/>
            <person name="Fey P."/>
            <person name="Gaudet P."/>
            <person name="Anjard C."/>
            <person name="Babu M.M."/>
            <person name="Basu S."/>
            <person name="Bushmanova Y."/>
            <person name="van der Wel H."/>
            <person name="Katoh-Kurasawa M."/>
            <person name="Dinh C."/>
            <person name="Coutinho P.M."/>
            <person name="Saito T."/>
            <person name="Elias M."/>
            <person name="Schaap P."/>
            <person name="Kay R.R."/>
            <person name="Henrissat B."/>
            <person name="Eichinger L."/>
            <person name="Rivero F."/>
            <person name="Putnam N.H."/>
            <person name="West C.M."/>
            <person name="Loomis W.F."/>
            <person name="Chisholm R.L."/>
            <person name="Shaulsky G."/>
            <person name="Strassmann J.E."/>
            <person name="Queller D.C."/>
            <person name="Kuspa A."/>
            <person name="Grigoriev I.V."/>
        </authorList>
    </citation>
    <scope>NUCLEOTIDE SEQUENCE [LARGE SCALE GENOMIC DNA]</scope>
    <source>
        <strain evidence="3">QSDP1</strain>
    </source>
</reference>
<name>F1A3P9_DICPU</name>
<feature type="transmembrane region" description="Helical" evidence="1">
    <location>
        <begin position="107"/>
        <end position="135"/>
    </location>
</feature>
<gene>
    <name evidence="2" type="ORF">DICPUDRAFT_84776</name>
</gene>
<dbReference type="OrthoDB" id="10675241at2759"/>
<accession>F1A3P9</accession>
<dbReference type="InParanoid" id="F1A3P9"/>
<evidence type="ECO:0000313" key="2">
    <source>
        <dbReference type="EMBL" id="EGC29183.1"/>
    </source>
</evidence>
<keyword evidence="3" id="KW-1185">Reference proteome</keyword>
<dbReference type="VEuPathDB" id="AmoebaDB:DICPUDRAFT_84776"/>
<keyword evidence="1" id="KW-0472">Membrane</keyword>
<evidence type="ECO:0000313" key="3">
    <source>
        <dbReference type="Proteomes" id="UP000001064"/>
    </source>
</evidence>
<dbReference type="GeneID" id="10506445"/>
<organism evidence="2 3">
    <name type="scientific">Dictyostelium purpureum</name>
    <name type="common">Slime mold</name>
    <dbReference type="NCBI Taxonomy" id="5786"/>
    <lineage>
        <taxon>Eukaryota</taxon>
        <taxon>Amoebozoa</taxon>
        <taxon>Evosea</taxon>
        <taxon>Eumycetozoa</taxon>
        <taxon>Dictyostelia</taxon>
        <taxon>Dictyosteliales</taxon>
        <taxon>Dictyosteliaceae</taxon>
        <taxon>Dictyostelium</taxon>
    </lineage>
</organism>
<dbReference type="EMBL" id="GL871470">
    <property type="protein sequence ID" value="EGC29183.1"/>
    <property type="molecule type" value="Genomic_DNA"/>
</dbReference>
<protein>
    <submittedName>
        <fullName evidence="2">Uncharacterized protein</fullName>
    </submittedName>
</protein>
<proteinExistence type="predicted"/>
<evidence type="ECO:0000256" key="1">
    <source>
        <dbReference type="SAM" id="Phobius"/>
    </source>
</evidence>
<sequence length="301" mass="35642">MKIFKDIKTFHSYNINKITNLNNNYNKAFKVNSKYNNNVYNNITYDNNKNKSIFNNNNNITNNLYRNNFNLNYNNNNQNNSLNRYYSSNGLYKNKRILLNIFSSKSLTAFLIFCYFFPLGPVYFVVIPMFLIRMWEISYDTIKNNNFYEFSMIQVQKQRDKIQSVIGRPFQMPSIKECKFGFENNKSDEKKDNIIDNNSTTSQKKNKKNLINETKNKAIENFKKTMDEITNAQNEDHKNYMACRFDVLDFQKPGSKATIEVVCTYIPTTLKDIGREIPLDDKYKAQNINITFYPDEKKVIL</sequence>
<dbReference type="KEGG" id="dpp:DICPUDRAFT_84776"/>
<dbReference type="Proteomes" id="UP000001064">
    <property type="component" value="Unassembled WGS sequence"/>
</dbReference>